<feature type="transmembrane region" description="Helical" evidence="10">
    <location>
        <begin position="207"/>
        <end position="230"/>
    </location>
</feature>
<keyword evidence="3 9" id="KW-1003">Cell membrane</keyword>
<dbReference type="InterPro" id="IPR051088">
    <property type="entry name" value="PTS_Sugar-EIIC/EIIB"/>
</dbReference>
<comment type="caution">
    <text evidence="12">The sequence shown here is derived from an EMBL/GenBank/DDBJ whole genome shotgun (WGS) entry which is preliminary data.</text>
</comment>
<evidence type="ECO:0000256" key="5">
    <source>
        <dbReference type="ARBA" id="ARBA00022683"/>
    </source>
</evidence>
<feature type="transmembrane region" description="Helical" evidence="10">
    <location>
        <begin position="63"/>
        <end position="83"/>
    </location>
</feature>
<dbReference type="PIRSF" id="PIRSF006351">
    <property type="entry name" value="PTS_EIIC-Cellobiose"/>
    <property type="match status" value="1"/>
</dbReference>
<organism evidence="12 13">
    <name type="scientific">Companilactobacillus bobalius DSM 19674</name>
    <dbReference type="NCBI Taxonomy" id="1423788"/>
    <lineage>
        <taxon>Bacteria</taxon>
        <taxon>Bacillati</taxon>
        <taxon>Bacillota</taxon>
        <taxon>Bacilli</taxon>
        <taxon>Lactobacillales</taxon>
        <taxon>Lactobacillaceae</taxon>
        <taxon>Companilactobacillus</taxon>
        <taxon>Companilactobacillus bobalius</taxon>
    </lineage>
</organism>
<feature type="transmembrane region" description="Helical" evidence="10">
    <location>
        <begin position="268"/>
        <end position="292"/>
    </location>
</feature>
<dbReference type="PROSITE" id="PS51105">
    <property type="entry name" value="PTS_EIIC_TYPE_3"/>
    <property type="match status" value="1"/>
</dbReference>
<keyword evidence="13" id="KW-1185">Reference proteome</keyword>
<dbReference type="STRING" id="1423788.FC78_GL001969"/>
<proteinExistence type="predicted"/>
<evidence type="ECO:0000256" key="9">
    <source>
        <dbReference type="PIRNR" id="PIRNR006351"/>
    </source>
</evidence>
<dbReference type="GO" id="GO:0005886">
    <property type="term" value="C:plasma membrane"/>
    <property type="evidence" value="ECO:0007669"/>
    <property type="project" value="UniProtKB-SubCell"/>
</dbReference>
<feature type="transmembrane region" description="Helical" evidence="10">
    <location>
        <begin position="21"/>
        <end position="43"/>
    </location>
</feature>
<keyword evidence="5" id="KW-0598">Phosphotransferase system</keyword>
<evidence type="ECO:0000256" key="3">
    <source>
        <dbReference type="ARBA" id="ARBA00022475"/>
    </source>
</evidence>
<evidence type="ECO:0000256" key="7">
    <source>
        <dbReference type="ARBA" id="ARBA00022989"/>
    </source>
</evidence>
<dbReference type="Proteomes" id="UP000051515">
    <property type="component" value="Unassembled WGS sequence"/>
</dbReference>
<keyword evidence="7 10" id="KW-1133">Transmembrane helix</keyword>
<feature type="transmembrane region" description="Helical" evidence="10">
    <location>
        <begin position="167"/>
        <end position="187"/>
    </location>
</feature>
<dbReference type="PATRIC" id="fig|1423788.3.peg.2034"/>
<name>A0A0R1KIW9_9LACO</name>
<feature type="transmembrane region" description="Helical" evidence="10">
    <location>
        <begin position="90"/>
        <end position="109"/>
    </location>
</feature>
<evidence type="ECO:0000313" key="12">
    <source>
        <dbReference type="EMBL" id="KRK83160.1"/>
    </source>
</evidence>
<dbReference type="EMBL" id="AZDY01000037">
    <property type="protein sequence ID" value="KRK83160.1"/>
    <property type="molecule type" value="Genomic_DNA"/>
</dbReference>
<gene>
    <name evidence="12" type="ORF">FC78_GL001969</name>
</gene>
<evidence type="ECO:0000256" key="2">
    <source>
        <dbReference type="ARBA" id="ARBA00022448"/>
    </source>
</evidence>
<protein>
    <recommendedName>
        <fullName evidence="9">Permease IIC component</fullName>
    </recommendedName>
</protein>
<evidence type="ECO:0000256" key="1">
    <source>
        <dbReference type="ARBA" id="ARBA00004651"/>
    </source>
</evidence>
<keyword evidence="4 9" id="KW-0762">Sugar transport</keyword>
<dbReference type="GO" id="GO:0008982">
    <property type="term" value="F:protein-N(PI)-phosphohistidine-sugar phosphotransferase activity"/>
    <property type="evidence" value="ECO:0007669"/>
    <property type="project" value="UniProtKB-UniRule"/>
</dbReference>
<evidence type="ECO:0000256" key="10">
    <source>
        <dbReference type="SAM" id="Phobius"/>
    </source>
</evidence>
<keyword evidence="2 9" id="KW-0813">Transport</keyword>
<comment type="function">
    <text evidence="9">The phosphoenolpyruvate-dependent sugar phosphotransferase system (PTS), a major carbohydrate active -transport system, catalyzes the phosphorylation of incoming sugar substrates concomitant with their translocation across the cell membrane.</text>
</comment>
<feature type="transmembrane region" description="Helical" evidence="10">
    <location>
        <begin position="237"/>
        <end position="256"/>
    </location>
</feature>
<dbReference type="PANTHER" id="PTHR33989">
    <property type="match status" value="1"/>
</dbReference>
<evidence type="ECO:0000256" key="6">
    <source>
        <dbReference type="ARBA" id="ARBA00022692"/>
    </source>
</evidence>
<evidence type="ECO:0000256" key="4">
    <source>
        <dbReference type="ARBA" id="ARBA00022597"/>
    </source>
</evidence>
<evidence type="ECO:0000259" key="11">
    <source>
        <dbReference type="PROSITE" id="PS51105"/>
    </source>
</evidence>
<sequence>MLGPLSSKFGNNKVIQAVVQGCIDTVPVTIGVSLITILINLPISSWKHFLLATNIYNAGQQATNVTLSLLPIYLIVTVSNAYSQKIGMKGMSGVVISIASFLILIPSQLKVGKNTITALTDSYLGSKGIFLAMVVGILITYLYGKLMHSKLRINLPDSVPPMVANSLASSIPAVVILSSVFVIKVLFLFTSKGNLFDSFNAIIQTPLMTLGTSPAAYILFSLICNLLWFFGVHPASLTGFYTPVVISAIVANMQAFNTGKALPYGAFMVVYLVANLGGFGGTLGFCCSLLLAKSKKYKELRKVLIIPNLFNINEPIIFGVPLVMNPVYFLPMILSQPVAALIGWGIYNVVKFNINPAFQLGFPWVTPPIITAFAEGGIIFALIIIFAVAIHFVFYYPFFKYDDNKAFEIENK</sequence>
<dbReference type="InterPro" id="IPR004501">
    <property type="entry name" value="PTS_EIIC_3"/>
</dbReference>
<evidence type="ECO:0000256" key="8">
    <source>
        <dbReference type="ARBA" id="ARBA00023136"/>
    </source>
</evidence>
<dbReference type="Pfam" id="PF02378">
    <property type="entry name" value="PTS_EIIC"/>
    <property type="match status" value="1"/>
</dbReference>
<dbReference type="GO" id="GO:0009401">
    <property type="term" value="P:phosphoenolpyruvate-dependent sugar phosphotransferase system"/>
    <property type="evidence" value="ECO:0007669"/>
    <property type="project" value="UniProtKB-KW"/>
</dbReference>
<reference evidence="12 13" key="1">
    <citation type="journal article" date="2015" name="Genome Announc.">
        <title>Expanding the biotechnology potential of lactobacilli through comparative genomics of 213 strains and associated genera.</title>
        <authorList>
            <person name="Sun Z."/>
            <person name="Harris H.M."/>
            <person name="McCann A."/>
            <person name="Guo C."/>
            <person name="Argimon S."/>
            <person name="Zhang W."/>
            <person name="Yang X."/>
            <person name="Jeffery I.B."/>
            <person name="Cooney J.C."/>
            <person name="Kagawa T.F."/>
            <person name="Liu W."/>
            <person name="Song Y."/>
            <person name="Salvetti E."/>
            <person name="Wrobel A."/>
            <person name="Rasinkangas P."/>
            <person name="Parkhill J."/>
            <person name="Rea M.C."/>
            <person name="O'Sullivan O."/>
            <person name="Ritari J."/>
            <person name="Douillard F.P."/>
            <person name="Paul Ross R."/>
            <person name="Yang R."/>
            <person name="Briner A.E."/>
            <person name="Felis G.E."/>
            <person name="de Vos W.M."/>
            <person name="Barrangou R."/>
            <person name="Klaenhammer T.R."/>
            <person name="Caufield P.W."/>
            <person name="Cui Y."/>
            <person name="Zhang H."/>
            <person name="O'Toole P.W."/>
        </authorList>
    </citation>
    <scope>NUCLEOTIDE SEQUENCE [LARGE SCALE GENOMIC DNA]</scope>
    <source>
        <strain evidence="12 13">DSM 19674</strain>
    </source>
</reference>
<dbReference type="InterPro" id="IPR004796">
    <property type="entry name" value="PTS_IIC_cello"/>
</dbReference>
<keyword evidence="12" id="KW-0808">Transferase</keyword>
<keyword evidence="6 10" id="KW-0812">Transmembrane</keyword>
<dbReference type="PANTHER" id="PTHR33989:SF8">
    <property type="entry name" value="PERMEASE IIC COMPONENT"/>
    <property type="match status" value="1"/>
</dbReference>
<dbReference type="GO" id="GO:1901264">
    <property type="term" value="P:carbohydrate derivative transport"/>
    <property type="evidence" value="ECO:0007669"/>
    <property type="project" value="TreeGrafter"/>
</dbReference>
<dbReference type="InterPro" id="IPR003352">
    <property type="entry name" value="PTS_EIIC"/>
</dbReference>
<feature type="transmembrane region" description="Helical" evidence="10">
    <location>
        <begin position="369"/>
        <end position="396"/>
    </location>
</feature>
<evidence type="ECO:0000313" key="13">
    <source>
        <dbReference type="Proteomes" id="UP000051515"/>
    </source>
</evidence>
<feature type="domain" description="PTS EIIC type-3" evidence="11">
    <location>
        <begin position="1"/>
        <end position="398"/>
    </location>
</feature>
<dbReference type="NCBIfam" id="TIGR00410">
    <property type="entry name" value="lacE"/>
    <property type="match status" value="1"/>
</dbReference>
<dbReference type="AlphaFoldDB" id="A0A0R1KIW9"/>
<keyword evidence="8 9" id="KW-0472">Membrane</keyword>
<accession>A0A0R1KIW9</accession>
<comment type="subcellular location">
    <subcellularLocation>
        <location evidence="1">Cell membrane</location>
        <topology evidence="1">Multi-pass membrane protein</topology>
    </subcellularLocation>
</comment>
<feature type="transmembrane region" description="Helical" evidence="10">
    <location>
        <begin position="327"/>
        <end position="349"/>
    </location>
</feature>
<feature type="transmembrane region" description="Helical" evidence="10">
    <location>
        <begin position="129"/>
        <end position="146"/>
    </location>
</feature>